<feature type="domain" description="HAMP" evidence="3">
    <location>
        <begin position="184"/>
        <end position="236"/>
    </location>
</feature>
<dbReference type="CDD" id="cd06225">
    <property type="entry name" value="HAMP"/>
    <property type="match status" value="1"/>
</dbReference>
<evidence type="ECO:0000313" key="4">
    <source>
        <dbReference type="EMBL" id="RJF83915.1"/>
    </source>
</evidence>
<keyword evidence="1" id="KW-0378">Hydrolase</keyword>
<dbReference type="Pfam" id="PF07228">
    <property type="entry name" value="SpoIIE"/>
    <property type="match status" value="1"/>
</dbReference>
<dbReference type="PROSITE" id="PS50885">
    <property type="entry name" value="HAMP"/>
    <property type="match status" value="1"/>
</dbReference>
<dbReference type="InterPro" id="IPR003660">
    <property type="entry name" value="HAMP_dom"/>
</dbReference>
<dbReference type="RefSeq" id="WP_119829557.1">
    <property type="nucleotide sequence ID" value="NZ_QYUL01000001.1"/>
</dbReference>
<dbReference type="GO" id="GO:0016791">
    <property type="term" value="F:phosphatase activity"/>
    <property type="evidence" value="ECO:0007669"/>
    <property type="project" value="TreeGrafter"/>
</dbReference>
<dbReference type="EMBL" id="QYUL01000001">
    <property type="protein sequence ID" value="RJF83915.1"/>
    <property type="molecule type" value="Genomic_DNA"/>
</dbReference>
<dbReference type="InterPro" id="IPR001932">
    <property type="entry name" value="PPM-type_phosphatase-like_dom"/>
</dbReference>
<dbReference type="InterPro" id="IPR036457">
    <property type="entry name" value="PPM-type-like_dom_sf"/>
</dbReference>
<dbReference type="Gene3D" id="3.60.40.10">
    <property type="entry name" value="PPM-type phosphatase domain"/>
    <property type="match status" value="1"/>
</dbReference>
<accession>A0A418W1M1</accession>
<evidence type="ECO:0000259" key="3">
    <source>
        <dbReference type="PROSITE" id="PS50885"/>
    </source>
</evidence>
<proteinExistence type="predicted"/>
<name>A0A418W1M1_9PROT</name>
<dbReference type="Pfam" id="PF00672">
    <property type="entry name" value="HAMP"/>
    <property type="match status" value="1"/>
</dbReference>
<dbReference type="Proteomes" id="UP000283458">
    <property type="component" value="Unassembled WGS sequence"/>
</dbReference>
<dbReference type="SMART" id="SM00304">
    <property type="entry name" value="HAMP"/>
    <property type="match status" value="1"/>
</dbReference>
<evidence type="ECO:0000313" key="5">
    <source>
        <dbReference type="Proteomes" id="UP000283458"/>
    </source>
</evidence>
<dbReference type="Gene3D" id="6.10.340.10">
    <property type="match status" value="1"/>
</dbReference>
<dbReference type="GO" id="GO:0016020">
    <property type="term" value="C:membrane"/>
    <property type="evidence" value="ECO:0007669"/>
    <property type="project" value="InterPro"/>
</dbReference>
<evidence type="ECO:0000256" key="1">
    <source>
        <dbReference type="ARBA" id="ARBA00022801"/>
    </source>
</evidence>
<feature type="transmembrane region" description="Helical" evidence="2">
    <location>
        <begin position="20"/>
        <end position="43"/>
    </location>
</feature>
<organism evidence="4 5">
    <name type="scientific">Azospirillum cavernae</name>
    <dbReference type="NCBI Taxonomy" id="2320860"/>
    <lineage>
        <taxon>Bacteria</taxon>
        <taxon>Pseudomonadati</taxon>
        <taxon>Pseudomonadota</taxon>
        <taxon>Alphaproteobacteria</taxon>
        <taxon>Rhodospirillales</taxon>
        <taxon>Azospirillaceae</taxon>
        <taxon>Azospirillum</taxon>
    </lineage>
</organism>
<gene>
    <name evidence="4" type="ORF">D3877_04645</name>
</gene>
<keyword evidence="2" id="KW-0472">Membrane</keyword>
<reference evidence="4 5" key="1">
    <citation type="submission" date="2018-09" db="EMBL/GenBank/DDBJ databases">
        <authorList>
            <person name="Zhu H."/>
        </authorList>
    </citation>
    <scope>NUCLEOTIDE SEQUENCE [LARGE SCALE GENOMIC DNA]</scope>
    <source>
        <strain evidence="4 5">K2W22B-5</strain>
    </source>
</reference>
<dbReference type="InterPro" id="IPR052016">
    <property type="entry name" value="Bact_Sigma-Reg"/>
</dbReference>
<dbReference type="SUPFAM" id="SSF158472">
    <property type="entry name" value="HAMP domain-like"/>
    <property type="match status" value="1"/>
</dbReference>
<comment type="caution">
    <text evidence="4">The sequence shown here is derived from an EMBL/GenBank/DDBJ whole genome shotgun (WGS) entry which is preliminary data.</text>
</comment>
<evidence type="ECO:0000256" key="2">
    <source>
        <dbReference type="SAM" id="Phobius"/>
    </source>
</evidence>
<dbReference type="SMART" id="SM00331">
    <property type="entry name" value="PP2C_SIG"/>
    <property type="match status" value="1"/>
</dbReference>
<dbReference type="SUPFAM" id="SSF81606">
    <property type="entry name" value="PP2C-like"/>
    <property type="match status" value="1"/>
</dbReference>
<dbReference type="GO" id="GO:0007165">
    <property type="term" value="P:signal transduction"/>
    <property type="evidence" value="ECO:0007669"/>
    <property type="project" value="InterPro"/>
</dbReference>
<dbReference type="OrthoDB" id="5496380at2"/>
<dbReference type="PANTHER" id="PTHR43156">
    <property type="entry name" value="STAGE II SPORULATION PROTEIN E-RELATED"/>
    <property type="match status" value="1"/>
</dbReference>
<protein>
    <submittedName>
        <fullName evidence="4">HAMP domain-containing protein</fullName>
    </submittedName>
</protein>
<dbReference type="AlphaFoldDB" id="A0A418W1M1"/>
<keyword evidence="5" id="KW-1185">Reference proteome</keyword>
<sequence length="515" mass="56082">MKRHKPRAPIWRGGSLLARVSATMLVATIAIGLVAVALSARIVGGQRHQDLLRRAELVAATQADALSGPVWELDERAVQGTINALLERDAAIRAIAVFEANRPAPLARAASSAPLGDPADQLRIERPIHLNSRDGRTETVGRLEIVYSTAEVWRATLDALFPVVGLLLLSLLAAIGLLGVTLNRIILRPLRRLTQLARAMARGDYGARIDSARGDEIGVLADSFNRMAETVQEHTQTLETRVQERTEALAATNRAIMDSINYAQLIQSSILPTPDSLDAGLSEHAILWRPRDVVSGDFYLCRQTTNGFVIAVADCTGHGVPGAFMTMTASAMLNNAIDQFGPEDPAAILAAVDAKVRTTLNQDGEARTLAQRFDNGLDLAICHVVPDENRLTFASARIPLLIVTAEGVAELRGDRESLGYRRLSDTQSARFTNHSIPLRSGQSFFLATDGLTDQNGGDLGRRFGKQRLRDELIHSQGKPLDLVKAMLEHTLDSFQNGRGQRDDITLFGFRVRLPD</sequence>
<feature type="transmembrane region" description="Helical" evidence="2">
    <location>
        <begin position="159"/>
        <end position="182"/>
    </location>
</feature>
<dbReference type="PANTHER" id="PTHR43156:SF9">
    <property type="entry name" value="HAMP DOMAIN-CONTAINING PROTEIN"/>
    <property type="match status" value="1"/>
</dbReference>
<keyword evidence="2" id="KW-0812">Transmembrane</keyword>
<keyword evidence="2" id="KW-1133">Transmembrane helix</keyword>